<dbReference type="Pfam" id="PF02639">
    <property type="entry name" value="DUF188"/>
    <property type="match status" value="1"/>
</dbReference>
<comment type="caution">
    <text evidence="1">The sequence shown here is derived from an EMBL/GenBank/DDBJ whole genome shotgun (WGS) entry which is preliminary data.</text>
</comment>
<accession>A0A9D1NIP5</accession>
<dbReference type="EMBL" id="DVOF01000216">
    <property type="protein sequence ID" value="HIV03364.1"/>
    <property type="molecule type" value="Genomic_DNA"/>
</dbReference>
<dbReference type="AlphaFoldDB" id="A0A9D1NIP5"/>
<sequence length="60" mass="6838">MRYDESNIDKLLFERFLGKKVRRGGGRTKGPHKRDAAQDTAFVCAFGALLDECCKNEKDM</sequence>
<name>A0A9D1NIP5_9FIRM</name>
<dbReference type="InterPro" id="IPR003791">
    <property type="entry name" value="UPF0178"/>
</dbReference>
<evidence type="ECO:0000313" key="1">
    <source>
        <dbReference type="EMBL" id="HIV03364.1"/>
    </source>
</evidence>
<reference evidence="1" key="1">
    <citation type="submission" date="2020-10" db="EMBL/GenBank/DDBJ databases">
        <authorList>
            <person name="Gilroy R."/>
        </authorList>
    </citation>
    <scope>NUCLEOTIDE SEQUENCE</scope>
    <source>
        <strain evidence="1">4920</strain>
    </source>
</reference>
<evidence type="ECO:0000313" key="2">
    <source>
        <dbReference type="Proteomes" id="UP000886743"/>
    </source>
</evidence>
<organism evidence="1 2">
    <name type="scientific">Candidatus Aphodoplasma excrementigallinarum</name>
    <dbReference type="NCBI Taxonomy" id="2840673"/>
    <lineage>
        <taxon>Bacteria</taxon>
        <taxon>Bacillati</taxon>
        <taxon>Bacillota</taxon>
        <taxon>Clostridia</taxon>
        <taxon>Eubacteriales</taxon>
        <taxon>Candidatus Aphodoplasma</taxon>
    </lineage>
</organism>
<gene>
    <name evidence="1" type="ORF">IAC74_07290</name>
</gene>
<dbReference type="Proteomes" id="UP000886743">
    <property type="component" value="Unassembled WGS sequence"/>
</dbReference>
<reference evidence="1" key="2">
    <citation type="journal article" date="2021" name="PeerJ">
        <title>Extensive microbial diversity within the chicken gut microbiome revealed by metagenomics and culture.</title>
        <authorList>
            <person name="Gilroy R."/>
            <person name="Ravi A."/>
            <person name="Getino M."/>
            <person name="Pursley I."/>
            <person name="Horton D.L."/>
            <person name="Alikhan N.F."/>
            <person name="Baker D."/>
            <person name="Gharbi K."/>
            <person name="Hall N."/>
            <person name="Watson M."/>
            <person name="Adriaenssens E.M."/>
            <person name="Foster-Nyarko E."/>
            <person name="Jarju S."/>
            <person name="Secka A."/>
            <person name="Antonio M."/>
            <person name="Oren A."/>
            <person name="Chaudhuri R.R."/>
            <person name="La Ragione R."/>
            <person name="Hildebrand F."/>
            <person name="Pallen M.J."/>
        </authorList>
    </citation>
    <scope>NUCLEOTIDE SEQUENCE</scope>
    <source>
        <strain evidence="1">4920</strain>
    </source>
</reference>
<proteinExistence type="predicted"/>
<protein>
    <submittedName>
        <fullName evidence="1">DUF188 domain-containing protein</fullName>
    </submittedName>
</protein>